<dbReference type="PhylomeDB" id="K4B4G8"/>
<dbReference type="Proteomes" id="UP000004994">
    <property type="component" value="Chromosome 2"/>
</dbReference>
<dbReference type="AlphaFoldDB" id="K4B4G8"/>
<dbReference type="EnsemblPlants" id="Solyc02g011690.1.1">
    <property type="protein sequence ID" value="Solyc02g011690.1.1"/>
    <property type="gene ID" value="Solyc02g011690.1"/>
</dbReference>
<reference evidence="1" key="1">
    <citation type="journal article" date="2012" name="Nature">
        <title>The tomato genome sequence provides insights into fleshy fruit evolution.</title>
        <authorList>
            <consortium name="Tomato Genome Consortium"/>
        </authorList>
    </citation>
    <scope>NUCLEOTIDE SEQUENCE [LARGE SCALE GENOMIC DNA]</scope>
    <source>
        <strain evidence="1">cv. Heinz 1706</strain>
    </source>
</reference>
<keyword evidence="2" id="KW-1185">Reference proteome</keyword>
<evidence type="ECO:0000313" key="2">
    <source>
        <dbReference type="Proteomes" id="UP000004994"/>
    </source>
</evidence>
<dbReference type="HOGENOM" id="CLU_774774_0_0_1"/>
<name>K4B4G8_SOLLC</name>
<organism evidence="1">
    <name type="scientific">Solanum lycopersicum</name>
    <name type="common">Tomato</name>
    <name type="synonym">Lycopersicon esculentum</name>
    <dbReference type="NCBI Taxonomy" id="4081"/>
    <lineage>
        <taxon>Eukaryota</taxon>
        <taxon>Viridiplantae</taxon>
        <taxon>Streptophyta</taxon>
        <taxon>Embryophyta</taxon>
        <taxon>Tracheophyta</taxon>
        <taxon>Spermatophyta</taxon>
        <taxon>Magnoliopsida</taxon>
        <taxon>eudicotyledons</taxon>
        <taxon>Gunneridae</taxon>
        <taxon>Pentapetalae</taxon>
        <taxon>asterids</taxon>
        <taxon>lamiids</taxon>
        <taxon>Solanales</taxon>
        <taxon>Solanaceae</taxon>
        <taxon>Solanoideae</taxon>
        <taxon>Solaneae</taxon>
        <taxon>Solanum</taxon>
        <taxon>Solanum subgen. Lycopersicon</taxon>
    </lineage>
</organism>
<protein>
    <submittedName>
        <fullName evidence="1">Uncharacterized protein</fullName>
    </submittedName>
</protein>
<reference evidence="1" key="2">
    <citation type="submission" date="2015-06" db="UniProtKB">
        <authorList>
            <consortium name="EnsemblPlants"/>
        </authorList>
    </citation>
    <scope>IDENTIFICATION</scope>
    <source>
        <strain evidence="1">cv. Heinz 1706</strain>
    </source>
</reference>
<accession>K4B4G8</accession>
<dbReference type="InParanoid" id="K4B4G8"/>
<dbReference type="PaxDb" id="4081-Solyc02g011690.1.1"/>
<dbReference type="Gramene" id="Solyc02g011690.1.1">
    <property type="protein sequence ID" value="Solyc02g011690.1.1"/>
    <property type="gene ID" value="Solyc02g011690.1"/>
</dbReference>
<proteinExistence type="predicted"/>
<evidence type="ECO:0000313" key="1">
    <source>
        <dbReference type="EnsemblPlants" id="Solyc02g011690.1.1"/>
    </source>
</evidence>
<sequence length="358" mass="39110">MLLIIYYTALYRQNKIRKEIWDLGHRSSNSLGGALRATHLKILERGWRAQVSRLKLWEPRWRAEGVVTQAPLPLVAHISVGRAHRAVCLKLQELGCRASGYVILGGAQGIEPQARGSWVALKALHPKLKDHGLRSKRCASSSRSLGDTLKTSCLKPWVPWWDAQSIAPQALDTGWCLRVSRLKFLLPGRRIVPQALGFWLALKKPRASCLKLWGRVACLGRCASSSEGPSGAFRASCLTLKDLGWRAQGVAPQAPRGWVALSWHHPSRLVGADGAGIEPQPPRALVETSGHCASRSSSLGDALKAPSLKFVEPCWPAQGVSFKASGSWLSLNALHLKLNGFHISSCGFYLLGKDVPKG</sequence>